<evidence type="ECO:0000313" key="7">
    <source>
        <dbReference type="Proteomes" id="UP001229244"/>
    </source>
</evidence>
<dbReference type="GO" id="GO:0016114">
    <property type="term" value="P:terpenoid biosynthetic process"/>
    <property type="evidence" value="ECO:0007669"/>
    <property type="project" value="UniProtKB-UniRule"/>
</dbReference>
<dbReference type="HAMAP" id="MF_00191">
    <property type="entry name" value="IspH"/>
    <property type="match status" value="1"/>
</dbReference>
<feature type="binding site" evidence="5">
    <location>
        <position position="103"/>
    </location>
    <ligand>
        <name>[4Fe-4S] cluster</name>
        <dbReference type="ChEBI" id="CHEBI:49883"/>
    </ligand>
</feature>
<feature type="binding site" evidence="5">
    <location>
        <position position="48"/>
    </location>
    <ligand>
        <name>isopentenyl diphosphate</name>
        <dbReference type="ChEBI" id="CHEBI:128769"/>
    </ligand>
</feature>
<evidence type="ECO:0000313" key="6">
    <source>
        <dbReference type="EMBL" id="MDQ0315494.1"/>
    </source>
</evidence>
<keyword evidence="2 5" id="KW-0479">Metal-binding</keyword>
<feature type="binding site" evidence="5">
    <location>
        <position position="231"/>
    </location>
    <ligand>
        <name>isopentenyl diphosphate</name>
        <dbReference type="ChEBI" id="CHEBI:128769"/>
    </ligand>
</feature>
<evidence type="ECO:0000256" key="4">
    <source>
        <dbReference type="ARBA" id="ARBA00023014"/>
    </source>
</evidence>
<comment type="caution">
    <text evidence="6">The sequence shown here is derived from an EMBL/GenBank/DDBJ whole genome shotgun (WGS) entry which is preliminary data.</text>
</comment>
<dbReference type="GO" id="GO:0051745">
    <property type="term" value="F:4-hydroxy-3-methylbut-2-enyl diphosphate reductase activity"/>
    <property type="evidence" value="ECO:0007669"/>
    <property type="project" value="UniProtKB-UniRule"/>
</dbReference>
<name>A0AAE4AU14_9HYPH</name>
<keyword evidence="5 6" id="KW-0560">Oxidoreductase</keyword>
<feature type="binding site" evidence="5">
    <location>
        <position position="81"/>
    </location>
    <ligand>
        <name>(2E)-4-hydroxy-3-methylbut-2-enyl diphosphate</name>
        <dbReference type="ChEBI" id="CHEBI:128753"/>
    </ligand>
</feature>
<feature type="active site" description="Proton donor" evidence="5">
    <location>
        <position position="133"/>
    </location>
</feature>
<feature type="binding site" evidence="5">
    <location>
        <position position="19"/>
    </location>
    <ligand>
        <name>[4Fe-4S] cluster</name>
        <dbReference type="ChEBI" id="CHEBI:49883"/>
    </ligand>
</feature>
<comment type="pathway">
    <text evidence="5">Isoprenoid biosynthesis; isopentenyl diphosphate biosynthesis via DXP pathway; isopentenyl diphosphate from 1-deoxy-D-xylulose 5-phosphate: step 6/6.</text>
</comment>
<comment type="similarity">
    <text evidence="5">Belongs to the IspH family.</text>
</comment>
<keyword evidence="5" id="KW-0414">Isoprene biosynthesis</keyword>
<dbReference type="GO" id="GO:0046872">
    <property type="term" value="F:metal ion binding"/>
    <property type="evidence" value="ECO:0007669"/>
    <property type="project" value="UniProtKB-KW"/>
</dbReference>
<feature type="binding site" evidence="5">
    <location>
        <position position="171"/>
    </location>
    <ligand>
        <name>(2E)-4-hydroxy-3-methylbut-2-enyl diphosphate</name>
        <dbReference type="ChEBI" id="CHEBI:128753"/>
    </ligand>
</feature>
<feature type="binding site" evidence="5">
    <location>
        <position position="48"/>
    </location>
    <ligand>
        <name>dimethylallyl diphosphate</name>
        <dbReference type="ChEBI" id="CHEBI:57623"/>
    </ligand>
</feature>
<dbReference type="PANTHER" id="PTHR30426">
    <property type="entry name" value="4-HYDROXY-3-METHYLBUT-2-ENYL DIPHOSPHATE REDUCTASE"/>
    <property type="match status" value="1"/>
</dbReference>
<keyword evidence="7" id="KW-1185">Reference proteome</keyword>
<comment type="catalytic activity">
    <reaction evidence="5">
        <text>isopentenyl diphosphate + 2 oxidized [2Fe-2S]-[ferredoxin] + H2O = (2E)-4-hydroxy-3-methylbut-2-enyl diphosphate + 2 reduced [2Fe-2S]-[ferredoxin] + 2 H(+)</text>
        <dbReference type="Rhea" id="RHEA:24488"/>
        <dbReference type="Rhea" id="RHEA-COMP:10000"/>
        <dbReference type="Rhea" id="RHEA-COMP:10001"/>
        <dbReference type="ChEBI" id="CHEBI:15377"/>
        <dbReference type="ChEBI" id="CHEBI:15378"/>
        <dbReference type="ChEBI" id="CHEBI:33737"/>
        <dbReference type="ChEBI" id="CHEBI:33738"/>
        <dbReference type="ChEBI" id="CHEBI:128753"/>
        <dbReference type="ChEBI" id="CHEBI:128769"/>
        <dbReference type="EC" id="1.17.7.4"/>
    </reaction>
</comment>
<dbReference type="EMBL" id="JAUSUL010000002">
    <property type="protein sequence ID" value="MDQ0315494.1"/>
    <property type="molecule type" value="Genomic_DNA"/>
</dbReference>
<feature type="binding site" evidence="5">
    <location>
        <position position="273"/>
    </location>
    <ligand>
        <name>dimethylallyl diphosphate</name>
        <dbReference type="ChEBI" id="CHEBI:57623"/>
    </ligand>
</feature>
<feature type="binding site" evidence="5">
    <location>
        <position position="81"/>
    </location>
    <ligand>
        <name>dimethylallyl diphosphate</name>
        <dbReference type="ChEBI" id="CHEBI:57623"/>
    </ligand>
</feature>
<dbReference type="Gene3D" id="3.40.1010.20">
    <property type="entry name" value="4-hydroxy-3-methylbut-2-enyl diphosphate reductase, catalytic domain"/>
    <property type="match status" value="2"/>
</dbReference>
<dbReference type="NCBIfam" id="NF002188">
    <property type="entry name" value="PRK01045.1-2"/>
    <property type="match status" value="1"/>
</dbReference>
<dbReference type="AlphaFoldDB" id="A0AAE4AU14"/>
<feature type="binding site" evidence="5">
    <location>
        <position position="131"/>
    </location>
    <ligand>
        <name>dimethylallyl diphosphate</name>
        <dbReference type="ChEBI" id="CHEBI:57623"/>
    </ligand>
</feature>
<feature type="binding site" evidence="5">
    <location>
        <position position="48"/>
    </location>
    <ligand>
        <name>(2E)-4-hydroxy-3-methylbut-2-enyl diphosphate</name>
        <dbReference type="ChEBI" id="CHEBI:128753"/>
    </ligand>
</feature>
<feature type="binding site" evidence="5">
    <location>
        <position position="131"/>
    </location>
    <ligand>
        <name>isopentenyl diphosphate</name>
        <dbReference type="ChEBI" id="CHEBI:128769"/>
    </ligand>
</feature>
<dbReference type="CDD" id="cd13944">
    <property type="entry name" value="lytB_ispH"/>
    <property type="match status" value="1"/>
</dbReference>
<dbReference type="GO" id="GO:0050992">
    <property type="term" value="P:dimethylallyl diphosphate biosynthetic process"/>
    <property type="evidence" value="ECO:0007669"/>
    <property type="project" value="UniProtKB-UniRule"/>
</dbReference>
<dbReference type="Proteomes" id="UP001229244">
    <property type="component" value="Unassembled WGS sequence"/>
</dbReference>
<keyword evidence="4 5" id="KW-0411">Iron-sulfur</keyword>
<feature type="binding site" evidence="5">
    <location>
        <position position="201"/>
    </location>
    <ligand>
        <name>[4Fe-4S] cluster</name>
        <dbReference type="ChEBI" id="CHEBI:49883"/>
    </ligand>
</feature>
<feature type="binding site" evidence="5">
    <location>
        <position position="231"/>
    </location>
    <ligand>
        <name>dimethylallyl diphosphate</name>
        <dbReference type="ChEBI" id="CHEBI:57623"/>
    </ligand>
</feature>
<feature type="binding site" evidence="5">
    <location>
        <position position="273"/>
    </location>
    <ligand>
        <name>isopentenyl diphosphate</name>
        <dbReference type="ChEBI" id="CHEBI:128769"/>
    </ligand>
</feature>
<evidence type="ECO:0000256" key="5">
    <source>
        <dbReference type="HAMAP-Rule" id="MF_00191"/>
    </source>
</evidence>
<keyword evidence="3 5" id="KW-0408">Iron</keyword>
<protein>
    <recommendedName>
        <fullName evidence="5">4-hydroxy-3-methylbut-2-enyl diphosphate reductase</fullName>
        <shortName evidence="5">HMBPP reductase</shortName>
        <ecNumber evidence="5">1.17.7.4</ecNumber>
    </recommendedName>
</protein>
<feature type="binding site" evidence="5">
    <location>
        <position position="229"/>
    </location>
    <ligand>
        <name>isopentenyl diphosphate</name>
        <dbReference type="ChEBI" id="CHEBI:128769"/>
    </ligand>
</feature>
<dbReference type="GO" id="GO:0019288">
    <property type="term" value="P:isopentenyl diphosphate biosynthetic process, methylerythritol 4-phosphate pathway"/>
    <property type="evidence" value="ECO:0007669"/>
    <property type="project" value="UniProtKB-UniRule"/>
</dbReference>
<dbReference type="NCBIfam" id="TIGR00216">
    <property type="entry name" value="ispH_lytB"/>
    <property type="match status" value="1"/>
</dbReference>
<comment type="pathway">
    <text evidence="5">Isoprenoid biosynthesis; dimethylallyl diphosphate biosynthesis; dimethylallyl diphosphate from (2E)-4-hydroxy-3-methylbutenyl diphosphate: step 1/1.</text>
</comment>
<dbReference type="RefSeq" id="WP_306885324.1">
    <property type="nucleotide sequence ID" value="NZ_JAUSUL010000002.1"/>
</dbReference>
<gene>
    <name evidence="5" type="primary">ispH</name>
    <name evidence="6" type="ORF">J2S73_001951</name>
</gene>
<feature type="binding site" evidence="5">
    <location>
        <position position="229"/>
    </location>
    <ligand>
        <name>dimethylallyl diphosphate</name>
        <dbReference type="ChEBI" id="CHEBI:57623"/>
    </ligand>
</feature>
<feature type="binding site" evidence="5">
    <location>
        <position position="230"/>
    </location>
    <ligand>
        <name>isopentenyl diphosphate</name>
        <dbReference type="ChEBI" id="CHEBI:128769"/>
    </ligand>
</feature>
<proteinExistence type="inferred from homology"/>
<feature type="binding site" evidence="5">
    <location>
        <position position="229"/>
    </location>
    <ligand>
        <name>(2E)-4-hydroxy-3-methylbut-2-enyl diphosphate</name>
        <dbReference type="ChEBI" id="CHEBI:128753"/>
    </ligand>
</feature>
<comment type="catalytic activity">
    <reaction evidence="5">
        <text>dimethylallyl diphosphate + 2 oxidized [2Fe-2S]-[ferredoxin] + H2O = (2E)-4-hydroxy-3-methylbut-2-enyl diphosphate + 2 reduced [2Fe-2S]-[ferredoxin] + 2 H(+)</text>
        <dbReference type="Rhea" id="RHEA:24825"/>
        <dbReference type="Rhea" id="RHEA-COMP:10000"/>
        <dbReference type="Rhea" id="RHEA-COMP:10001"/>
        <dbReference type="ChEBI" id="CHEBI:15377"/>
        <dbReference type="ChEBI" id="CHEBI:15378"/>
        <dbReference type="ChEBI" id="CHEBI:33737"/>
        <dbReference type="ChEBI" id="CHEBI:33738"/>
        <dbReference type="ChEBI" id="CHEBI:57623"/>
        <dbReference type="ChEBI" id="CHEBI:128753"/>
        <dbReference type="EC" id="1.17.7.4"/>
    </reaction>
</comment>
<evidence type="ECO:0000256" key="2">
    <source>
        <dbReference type="ARBA" id="ARBA00022723"/>
    </source>
</evidence>
<feature type="binding site" evidence="5">
    <location>
        <position position="81"/>
    </location>
    <ligand>
        <name>isopentenyl diphosphate</name>
        <dbReference type="ChEBI" id="CHEBI:128769"/>
    </ligand>
</feature>
<comment type="cofactor">
    <cofactor evidence="5">
        <name>[4Fe-4S] cluster</name>
        <dbReference type="ChEBI" id="CHEBI:49883"/>
    </cofactor>
    <text evidence="5">Binds 1 [4Fe-4S] cluster per subunit.</text>
</comment>
<keyword evidence="1 5" id="KW-0004">4Fe-4S</keyword>
<dbReference type="NCBIfam" id="NF002190">
    <property type="entry name" value="PRK01045.1-4"/>
    <property type="match status" value="1"/>
</dbReference>
<evidence type="ECO:0000256" key="3">
    <source>
        <dbReference type="ARBA" id="ARBA00023004"/>
    </source>
</evidence>
<feature type="binding site" evidence="5">
    <location>
        <position position="230"/>
    </location>
    <ligand>
        <name>(2E)-4-hydroxy-3-methylbut-2-enyl diphosphate</name>
        <dbReference type="ChEBI" id="CHEBI:128753"/>
    </ligand>
</feature>
<dbReference type="Pfam" id="PF02401">
    <property type="entry name" value="LYTB"/>
    <property type="match status" value="1"/>
</dbReference>
<accession>A0AAE4AU14</accession>
<feature type="binding site" evidence="5">
    <location>
        <position position="231"/>
    </location>
    <ligand>
        <name>(2E)-4-hydroxy-3-methylbut-2-enyl diphosphate</name>
        <dbReference type="ChEBI" id="CHEBI:128753"/>
    </ligand>
</feature>
<dbReference type="GO" id="GO:0051539">
    <property type="term" value="F:4 iron, 4 sulfur cluster binding"/>
    <property type="evidence" value="ECO:0007669"/>
    <property type="project" value="UniProtKB-UniRule"/>
</dbReference>
<sequence length="320" mass="34443">MLSEPAPLLVVLAQPRGFCAGVNRAIEIVERALSHYGAPVYVRHQIVHNHHVVEGLRARGAVFVDEIDEIPDGGVTVFSAHGVSRRVEGEAALRDLDVIDATCPLVRKVHKEGARYAGLGYDVVLIGHRGHAEIDGTIGRIDGRLHLIASPAEVADIEVADPERVAYITQTTLSVIDTRDVIAALRARFPAAVGPDTRDICYATQNRQKALLDLIEDVDLLLVVGASNSSNSNRLRELGARHGVPSHLIDGPAMLDPDWLEGVGAVGLTAGASAPEALVQDVVARLGDWRRVTVEERDGVEEAVQFPLPERLRSLDQSAA</sequence>
<dbReference type="EC" id="1.17.7.4" evidence="5"/>
<feature type="binding site" evidence="5">
    <location>
        <position position="230"/>
    </location>
    <ligand>
        <name>dimethylallyl diphosphate</name>
        <dbReference type="ChEBI" id="CHEBI:57623"/>
    </ligand>
</feature>
<evidence type="ECO:0000256" key="1">
    <source>
        <dbReference type="ARBA" id="ARBA00022485"/>
    </source>
</evidence>
<feature type="binding site" evidence="5">
    <location>
        <position position="131"/>
    </location>
    <ligand>
        <name>(2E)-4-hydroxy-3-methylbut-2-enyl diphosphate</name>
        <dbReference type="ChEBI" id="CHEBI:128753"/>
    </ligand>
</feature>
<feature type="binding site" evidence="5">
    <location>
        <position position="273"/>
    </location>
    <ligand>
        <name>(2E)-4-hydroxy-3-methylbut-2-enyl diphosphate</name>
        <dbReference type="ChEBI" id="CHEBI:128753"/>
    </ligand>
</feature>
<comment type="function">
    <text evidence="5">Catalyzes the conversion of 1-hydroxy-2-methyl-2-(E)-butenyl 4-diphosphate (HMBPP) into a mixture of isopentenyl diphosphate (IPP) and dimethylallyl diphosphate (DMAPP). Acts in the terminal step of the DOXP/MEP pathway for isoprenoid precursor biosynthesis.</text>
</comment>
<dbReference type="Gene3D" id="3.40.50.11270">
    <property type="match status" value="1"/>
</dbReference>
<dbReference type="InterPro" id="IPR003451">
    <property type="entry name" value="LytB/IspH"/>
</dbReference>
<reference evidence="6" key="1">
    <citation type="submission" date="2023-07" db="EMBL/GenBank/DDBJ databases">
        <title>Genomic Encyclopedia of Type Strains, Phase IV (KMG-IV): sequencing the most valuable type-strain genomes for metagenomic binning, comparative biology and taxonomic classification.</title>
        <authorList>
            <person name="Goeker M."/>
        </authorList>
    </citation>
    <scope>NUCLEOTIDE SEQUENCE</scope>
    <source>
        <strain evidence="6">DSM 21202</strain>
    </source>
</reference>
<dbReference type="PANTHER" id="PTHR30426:SF0">
    <property type="entry name" value="4-HYDROXY-3-METHYLBUT-2-ENYL DIPHOSPHATE REDUCTASE"/>
    <property type="match status" value="1"/>
</dbReference>
<organism evidence="6 7">
    <name type="scientific">Amorphus orientalis</name>
    <dbReference type="NCBI Taxonomy" id="649198"/>
    <lineage>
        <taxon>Bacteria</taxon>
        <taxon>Pseudomonadati</taxon>
        <taxon>Pseudomonadota</taxon>
        <taxon>Alphaproteobacteria</taxon>
        <taxon>Hyphomicrobiales</taxon>
        <taxon>Amorphaceae</taxon>
        <taxon>Amorphus</taxon>
    </lineage>
</organism>